<keyword evidence="4" id="KW-1003">Cell membrane</keyword>
<keyword evidence="12 15" id="KW-1133">Transmembrane helix</keyword>
<dbReference type="InterPro" id="IPR036890">
    <property type="entry name" value="HATPase_C_sf"/>
</dbReference>
<dbReference type="SMART" id="SM00304">
    <property type="entry name" value="HAMP"/>
    <property type="match status" value="1"/>
</dbReference>
<evidence type="ECO:0000256" key="8">
    <source>
        <dbReference type="ARBA" id="ARBA00022692"/>
    </source>
</evidence>
<evidence type="ECO:0000259" key="16">
    <source>
        <dbReference type="PROSITE" id="PS50109"/>
    </source>
</evidence>
<protein>
    <recommendedName>
        <fullName evidence="3">histidine kinase</fullName>
        <ecNumber evidence="3">2.7.13.3</ecNumber>
    </recommendedName>
</protein>
<name>A0A2N3PU59_9PROT</name>
<dbReference type="InterPro" id="IPR050980">
    <property type="entry name" value="2C_sensor_his_kinase"/>
</dbReference>
<dbReference type="GO" id="GO:0005524">
    <property type="term" value="F:ATP binding"/>
    <property type="evidence" value="ECO:0007669"/>
    <property type="project" value="UniProtKB-KW"/>
</dbReference>
<dbReference type="PANTHER" id="PTHR44936:SF5">
    <property type="entry name" value="SENSOR HISTIDINE KINASE ENVZ"/>
    <property type="match status" value="1"/>
</dbReference>
<dbReference type="InterPro" id="IPR003660">
    <property type="entry name" value="HAMP_dom"/>
</dbReference>
<keyword evidence="11" id="KW-0067">ATP-binding</keyword>
<dbReference type="SUPFAM" id="SSF47384">
    <property type="entry name" value="Homodimeric domain of signal transducing histidine kinase"/>
    <property type="match status" value="1"/>
</dbReference>
<evidence type="ECO:0000256" key="14">
    <source>
        <dbReference type="ARBA" id="ARBA00023136"/>
    </source>
</evidence>
<dbReference type="Proteomes" id="UP000233293">
    <property type="component" value="Unassembled WGS sequence"/>
</dbReference>
<organism evidence="18 19">
    <name type="scientific">Telmatospirillum siberiense</name>
    <dbReference type="NCBI Taxonomy" id="382514"/>
    <lineage>
        <taxon>Bacteria</taxon>
        <taxon>Pseudomonadati</taxon>
        <taxon>Pseudomonadota</taxon>
        <taxon>Alphaproteobacteria</taxon>
        <taxon>Rhodospirillales</taxon>
        <taxon>Rhodospirillaceae</taxon>
        <taxon>Telmatospirillum</taxon>
    </lineage>
</organism>
<evidence type="ECO:0000256" key="10">
    <source>
        <dbReference type="ARBA" id="ARBA00022777"/>
    </source>
</evidence>
<dbReference type="GO" id="GO:0005886">
    <property type="term" value="C:plasma membrane"/>
    <property type="evidence" value="ECO:0007669"/>
    <property type="project" value="UniProtKB-SubCell"/>
</dbReference>
<evidence type="ECO:0000256" key="1">
    <source>
        <dbReference type="ARBA" id="ARBA00000085"/>
    </source>
</evidence>
<evidence type="ECO:0000256" key="3">
    <source>
        <dbReference type="ARBA" id="ARBA00012438"/>
    </source>
</evidence>
<evidence type="ECO:0000256" key="5">
    <source>
        <dbReference type="ARBA" id="ARBA00022519"/>
    </source>
</evidence>
<feature type="transmembrane region" description="Helical" evidence="15">
    <location>
        <begin position="174"/>
        <end position="194"/>
    </location>
</feature>
<evidence type="ECO:0000256" key="6">
    <source>
        <dbReference type="ARBA" id="ARBA00022553"/>
    </source>
</evidence>
<evidence type="ECO:0000313" key="18">
    <source>
        <dbReference type="EMBL" id="PKU23942.1"/>
    </source>
</evidence>
<keyword evidence="10 18" id="KW-0418">Kinase</keyword>
<evidence type="ECO:0000256" key="12">
    <source>
        <dbReference type="ARBA" id="ARBA00022989"/>
    </source>
</evidence>
<keyword evidence="8 15" id="KW-0812">Transmembrane</keyword>
<comment type="subcellular location">
    <subcellularLocation>
        <location evidence="2">Cell inner membrane</location>
        <topology evidence="2">Multi-pass membrane protein</topology>
    </subcellularLocation>
</comment>
<dbReference type="SMART" id="SM00388">
    <property type="entry name" value="HisKA"/>
    <property type="match status" value="1"/>
</dbReference>
<keyword evidence="13" id="KW-0902">Two-component regulatory system</keyword>
<proteinExistence type="predicted"/>
<dbReference type="InterPro" id="IPR004358">
    <property type="entry name" value="Sig_transdc_His_kin-like_C"/>
</dbReference>
<dbReference type="PRINTS" id="PR00344">
    <property type="entry name" value="BCTRLSENSOR"/>
</dbReference>
<comment type="catalytic activity">
    <reaction evidence="1">
        <text>ATP + protein L-histidine = ADP + protein N-phospho-L-histidine.</text>
        <dbReference type="EC" id="2.7.13.3"/>
    </reaction>
</comment>
<comment type="caution">
    <text evidence="18">The sequence shown here is derived from an EMBL/GenBank/DDBJ whole genome shotgun (WGS) entry which is preliminary data.</text>
</comment>
<dbReference type="OrthoDB" id="9804645at2"/>
<dbReference type="Gene3D" id="1.10.287.130">
    <property type="match status" value="1"/>
</dbReference>
<evidence type="ECO:0000256" key="15">
    <source>
        <dbReference type="SAM" id="Phobius"/>
    </source>
</evidence>
<dbReference type="Gene3D" id="3.30.565.10">
    <property type="entry name" value="Histidine kinase-like ATPase, C-terminal domain"/>
    <property type="match status" value="1"/>
</dbReference>
<dbReference type="InterPro" id="IPR003594">
    <property type="entry name" value="HATPase_dom"/>
</dbReference>
<dbReference type="InterPro" id="IPR005467">
    <property type="entry name" value="His_kinase_dom"/>
</dbReference>
<sequence>MTSAATTWIKSILPRGLLGRSLLILVLPLIILQLVSAYVFYGTHWDMVTRRLAAGLAGDIGAVIEMMRTFPGEQNRATIFAVAATTLDLKVSLEQGGILESTGVRGMGPGVRPDLSGHSLEGNLTGALAERVGRPVYIDTETLERDVEIKVQLPNGVLDVRASRKRLYSPTTTIFVLWMVGTSLLLFGIATIFMRNQVRAVRRLAAAVDSFGKGRDVPYFKPQGAAEVRQAAAAFGRMQDRIKLQVSQRTEMLAGVSHDLRTPLTRMKLELAMAKGNGIEDLKEDVADMERMIEGYLAFARGEGSEKSCDTDLVALLEDVVGKLRRDGGQIDLHCEEDLSLPLRPQAISRCLTNLIGNAVRYADHVSVRAGRRQDAIEVTVDDDGPGIAADQREEVFKAFVRLEGSRNPETGGVGLGLTISRDVARVHGGDILLEDSPLGGLRVRLRLPL</sequence>
<dbReference type="AlphaFoldDB" id="A0A2N3PU59"/>
<gene>
    <name evidence="18" type="ORF">CWS72_13795</name>
</gene>
<dbReference type="PROSITE" id="PS50885">
    <property type="entry name" value="HAMP"/>
    <property type="match status" value="1"/>
</dbReference>
<dbReference type="Pfam" id="PF00512">
    <property type="entry name" value="HisKA"/>
    <property type="match status" value="1"/>
</dbReference>
<dbReference type="SUPFAM" id="SSF55874">
    <property type="entry name" value="ATPase domain of HSP90 chaperone/DNA topoisomerase II/histidine kinase"/>
    <property type="match status" value="1"/>
</dbReference>
<dbReference type="PANTHER" id="PTHR44936">
    <property type="entry name" value="SENSOR PROTEIN CREC"/>
    <property type="match status" value="1"/>
</dbReference>
<dbReference type="InterPro" id="IPR003661">
    <property type="entry name" value="HisK_dim/P_dom"/>
</dbReference>
<evidence type="ECO:0000256" key="9">
    <source>
        <dbReference type="ARBA" id="ARBA00022741"/>
    </source>
</evidence>
<keyword evidence="14 15" id="KW-0472">Membrane</keyword>
<dbReference type="InterPro" id="IPR036097">
    <property type="entry name" value="HisK_dim/P_sf"/>
</dbReference>
<evidence type="ECO:0000256" key="7">
    <source>
        <dbReference type="ARBA" id="ARBA00022679"/>
    </source>
</evidence>
<keyword evidence="6" id="KW-0597">Phosphoprotein</keyword>
<dbReference type="PROSITE" id="PS50109">
    <property type="entry name" value="HIS_KIN"/>
    <property type="match status" value="1"/>
</dbReference>
<dbReference type="RefSeq" id="WP_101251203.1">
    <property type="nucleotide sequence ID" value="NZ_PIUM01000015.1"/>
</dbReference>
<evidence type="ECO:0000313" key="19">
    <source>
        <dbReference type="Proteomes" id="UP000233293"/>
    </source>
</evidence>
<keyword evidence="5" id="KW-0997">Cell inner membrane</keyword>
<dbReference type="Pfam" id="PF02518">
    <property type="entry name" value="HATPase_c"/>
    <property type="match status" value="1"/>
</dbReference>
<evidence type="ECO:0000256" key="2">
    <source>
        <dbReference type="ARBA" id="ARBA00004429"/>
    </source>
</evidence>
<evidence type="ECO:0000259" key="17">
    <source>
        <dbReference type="PROSITE" id="PS50885"/>
    </source>
</evidence>
<evidence type="ECO:0000256" key="4">
    <source>
        <dbReference type="ARBA" id="ARBA00022475"/>
    </source>
</evidence>
<feature type="domain" description="HAMP" evidence="17">
    <location>
        <begin position="195"/>
        <end position="247"/>
    </location>
</feature>
<accession>A0A2N3PU59</accession>
<keyword evidence="9" id="KW-0547">Nucleotide-binding</keyword>
<keyword evidence="7" id="KW-0808">Transferase</keyword>
<dbReference type="CDD" id="cd00082">
    <property type="entry name" value="HisKA"/>
    <property type="match status" value="1"/>
</dbReference>
<feature type="domain" description="Histidine kinase" evidence="16">
    <location>
        <begin position="255"/>
        <end position="450"/>
    </location>
</feature>
<evidence type="ECO:0000256" key="13">
    <source>
        <dbReference type="ARBA" id="ARBA00023012"/>
    </source>
</evidence>
<dbReference type="SMART" id="SM00387">
    <property type="entry name" value="HATPase_c"/>
    <property type="match status" value="1"/>
</dbReference>
<feature type="transmembrane region" description="Helical" evidence="15">
    <location>
        <begin position="21"/>
        <end position="41"/>
    </location>
</feature>
<reference evidence="19" key="1">
    <citation type="submission" date="2017-12" db="EMBL/GenBank/DDBJ databases">
        <title>Draft genome sequence of Telmatospirillum siberiense 26-4b1T, an acidotolerant peatland alphaproteobacterium potentially involved in sulfur cycling.</title>
        <authorList>
            <person name="Hausmann B."/>
            <person name="Pjevac P."/>
            <person name="Schreck K."/>
            <person name="Herbold C.W."/>
            <person name="Daims H."/>
            <person name="Wagner M."/>
            <person name="Pester M."/>
            <person name="Loy A."/>
        </authorList>
    </citation>
    <scope>NUCLEOTIDE SEQUENCE [LARGE SCALE GENOMIC DNA]</scope>
    <source>
        <strain evidence="19">26-4b1</strain>
    </source>
</reference>
<evidence type="ECO:0000256" key="11">
    <source>
        <dbReference type="ARBA" id="ARBA00022840"/>
    </source>
</evidence>
<dbReference type="EMBL" id="PIUM01000015">
    <property type="protein sequence ID" value="PKU23942.1"/>
    <property type="molecule type" value="Genomic_DNA"/>
</dbReference>
<keyword evidence="19" id="KW-1185">Reference proteome</keyword>
<dbReference type="EC" id="2.7.13.3" evidence="3"/>
<dbReference type="Pfam" id="PF00672">
    <property type="entry name" value="HAMP"/>
    <property type="match status" value="1"/>
</dbReference>
<dbReference type="GO" id="GO:0000155">
    <property type="term" value="F:phosphorelay sensor kinase activity"/>
    <property type="evidence" value="ECO:0007669"/>
    <property type="project" value="InterPro"/>
</dbReference>